<dbReference type="EMBL" id="JBJKFK010002121">
    <property type="protein sequence ID" value="KAL3311602.1"/>
    <property type="molecule type" value="Genomic_DNA"/>
</dbReference>
<feature type="region of interest" description="Disordered" evidence="1">
    <location>
        <begin position="1"/>
        <end position="28"/>
    </location>
</feature>
<sequence>MNLKYETDKKSGIDASLRDSNDTETNTPESFVNSLYENLTSPHRYLVKFRWFIFRNPDSNYETRQETPDLTQDPEYWNSDGYYQMFLQRVACMRRHRLAFPFLASLCFLLLFSLILLTVSIVYRLREANRRRVSFRTINFDKLPTYSEISQKKSPIHVDTEAGPLPQKKPFDV</sequence>
<name>A0ABD2PXF6_9PLAT</name>
<proteinExistence type="predicted"/>
<evidence type="ECO:0000313" key="3">
    <source>
        <dbReference type="EMBL" id="KAL3311602.1"/>
    </source>
</evidence>
<keyword evidence="4" id="KW-1185">Reference proteome</keyword>
<evidence type="ECO:0000313" key="4">
    <source>
        <dbReference type="Proteomes" id="UP001626550"/>
    </source>
</evidence>
<feature type="transmembrane region" description="Helical" evidence="2">
    <location>
        <begin position="98"/>
        <end position="123"/>
    </location>
</feature>
<feature type="compositionally biased region" description="Basic and acidic residues" evidence="1">
    <location>
        <begin position="1"/>
        <end position="21"/>
    </location>
</feature>
<organism evidence="3 4">
    <name type="scientific">Cichlidogyrus casuarinus</name>
    <dbReference type="NCBI Taxonomy" id="1844966"/>
    <lineage>
        <taxon>Eukaryota</taxon>
        <taxon>Metazoa</taxon>
        <taxon>Spiralia</taxon>
        <taxon>Lophotrochozoa</taxon>
        <taxon>Platyhelminthes</taxon>
        <taxon>Monogenea</taxon>
        <taxon>Monopisthocotylea</taxon>
        <taxon>Dactylogyridea</taxon>
        <taxon>Ancyrocephalidae</taxon>
        <taxon>Cichlidogyrus</taxon>
    </lineage>
</organism>
<evidence type="ECO:0000256" key="2">
    <source>
        <dbReference type="SAM" id="Phobius"/>
    </source>
</evidence>
<accession>A0ABD2PXF6</accession>
<dbReference type="Proteomes" id="UP001626550">
    <property type="component" value="Unassembled WGS sequence"/>
</dbReference>
<evidence type="ECO:0000256" key="1">
    <source>
        <dbReference type="SAM" id="MobiDB-lite"/>
    </source>
</evidence>
<gene>
    <name evidence="3" type="ORF">Ciccas_009816</name>
</gene>
<reference evidence="3 4" key="1">
    <citation type="submission" date="2024-11" db="EMBL/GenBank/DDBJ databases">
        <title>Adaptive evolution of stress response genes in parasites aligns with host niche diversity.</title>
        <authorList>
            <person name="Hahn C."/>
            <person name="Resl P."/>
        </authorList>
    </citation>
    <scope>NUCLEOTIDE SEQUENCE [LARGE SCALE GENOMIC DNA]</scope>
    <source>
        <strain evidence="3">EGGRZ-B1_66</strain>
        <tissue evidence="3">Body</tissue>
    </source>
</reference>
<comment type="caution">
    <text evidence="3">The sequence shown here is derived from an EMBL/GenBank/DDBJ whole genome shotgun (WGS) entry which is preliminary data.</text>
</comment>
<keyword evidence="2" id="KW-0472">Membrane</keyword>
<dbReference type="AlphaFoldDB" id="A0ABD2PXF6"/>
<protein>
    <submittedName>
        <fullName evidence="3">Uncharacterized protein</fullName>
    </submittedName>
</protein>
<keyword evidence="2" id="KW-0812">Transmembrane</keyword>
<keyword evidence="2" id="KW-1133">Transmembrane helix</keyword>